<keyword evidence="6" id="KW-0732">Signal</keyword>
<evidence type="ECO:0000256" key="12">
    <source>
        <dbReference type="ARBA" id="ARBA00023288"/>
    </source>
</evidence>
<evidence type="ECO:0000256" key="10">
    <source>
        <dbReference type="ARBA" id="ARBA00023186"/>
    </source>
</evidence>
<evidence type="ECO:0000313" key="14">
    <source>
        <dbReference type="Proteomes" id="UP001596495"/>
    </source>
</evidence>
<evidence type="ECO:0000256" key="3">
    <source>
        <dbReference type="ARBA" id="ARBA00011245"/>
    </source>
</evidence>
<comment type="subunit">
    <text evidence="3">Monomer.</text>
</comment>
<evidence type="ECO:0000256" key="4">
    <source>
        <dbReference type="ARBA" id="ARBA00016202"/>
    </source>
</evidence>
<evidence type="ECO:0000256" key="5">
    <source>
        <dbReference type="ARBA" id="ARBA00022448"/>
    </source>
</evidence>
<gene>
    <name evidence="13" type="ORF">ACFQNJ_04405</name>
</gene>
<evidence type="ECO:0000256" key="11">
    <source>
        <dbReference type="ARBA" id="ARBA00023237"/>
    </source>
</evidence>
<dbReference type="InterPro" id="IPR004565">
    <property type="entry name" value="OM_lipoprot_LolB"/>
</dbReference>
<comment type="subcellular location">
    <subcellularLocation>
        <location evidence="1">Cell outer membrane</location>
        <topology evidence="1">Lipid-anchor</topology>
    </subcellularLocation>
</comment>
<name>A0ABW2R5T1_9BURK</name>
<keyword evidence="5" id="KW-0813">Transport</keyword>
<dbReference type="RefSeq" id="WP_382254159.1">
    <property type="nucleotide sequence ID" value="NZ_JBHTBX010000002.1"/>
</dbReference>
<accession>A0ABW2R5T1</accession>
<evidence type="ECO:0000256" key="6">
    <source>
        <dbReference type="ARBA" id="ARBA00022729"/>
    </source>
</evidence>
<sequence>MLSAALMTALAGCASPRATRTAGSQKTWSGRLALQVDGDPPQSFHAGFELTGQPAEGELRLTSPLGTLLALVQWSAEGATLTQGSQVTRHASVEDLVTTLGGAPLPVKALFDWLQDQPADVPGWSADLSRLSEGRIVAQRQSPAPLANLRIILDP</sequence>
<dbReference type="InterPro" id="IPR029046">
    <property type="entry name" value="LolA/LolB/LppX"/>
</dbReference>
<dbReference type="Gene3D" id="2.50.20.10">
    <property type="entry name" value="Lipoprotein localisation LolA/LolB/LppX"/>
    <property type="match status" value="1"/>
</dbReference>
<comment type="caution">
    <text evidence="13">The sequence shown here is derived from an EMBL/GenBank/DDBJ whole genome shotgun (WGS) entry which is preliminary data.</text>
</comment>
<keyword evidence="7" id="KW-0653">Protein transport</keyword>
<keyword evidence="11" id="KW-0998">Cell outer membrane</keyword>
<dbReference type="EMBL" id="JBHTBX010000002">
    <property type="protein sequence ID" value="MFC7433747.1"/>
    <property type="molecule type" value="Genomic_DNA"/>
</dbReference>
<reference evidence="14" key="1">
    <citation type="journal article" date="2019" name="Int. J. Syst. Evol. Microbiol.">
        <title>The Global Catalogue of Microorganisms (GCM) 10K type strain sequencing project: providing services to taxonomists for standard genome sequencing and annotation.</title>
        <authorList>
            <consortium name="The Broad Institute Genomics Platform"/>
            <consortium name="The Broad Institute Genome Sequencing Center for Infectious Disease"/>
            <person name="Wu L."/>
            <person name="Ma J."/>
        </authorList>
    </citation>
    <scope>NUCLEOTIDE SEQUENCE [LARGE SCALE GENOMIC DNA]</scope>
    <source>
        <strain evidence="14">CCUG 54518</strain>
    </source>
</reference>
<evidence type="ECO:0000256" key="9">
    <source>
        <dbReference type="ARBA" id="ARBA00023139"/>
    </source>
</evidence>
<dbReference type="Pfam" id="PF03550">
    <property type="entry name" value="LolB"/>
    <property type="match status" value="1"/>
</dbReference>
<keyword evidence="12 13" id="KW-0449">Lipoprotein</keyword>
<organism evidence="13 14">
    <name type="scientific">Hydrogenophaga bisanensis</name>
    <dbReference type="NCBI Taxonomy" id="439611"/>
    <lineage>
        <taxon>Bacteria</taxon>
        <taxon>Pseudomonadati</taxon>
        <taxon>Pseudomonadota</taxon>
        <taxon>Betaproteobacteria</taxon>
        <taxon>Burkholderiales</taxon>
        <taxon>Comamonadaceae</taxon>
        <taxon>Hydrogenophaga</taxon>
    </lineage>
</organism>
<dbReference type="SUPFAM" id="SSF89392">
    <property type="entry name" value="Prokaryotic lipoproteins and lipoprotein localization factors"/>
    <property type="match status" value="1"/>
</dbReference>
<evidence type="ECO:0000313" key="13">
    <source>
        <dbReference type="EMBL" id="MFC7433747.1"/>
    </source>
</evidence>
<protein>
    <recommendedName>
        <fullName evidence="4">Outer-membrane lipoprotein LolB</fullName>
    </recommendedName>
</protein>
<evidence type="ECO:0000256" key="8">
    <source>
        <dbReference type="ARBA" id="ARBA00023136"/>
    </source>
</evidence>
<keyword evidence="8" id="KW-0472">Membrane</keyword>
<evidence type="ECO:0000256" key="2">
    <source>
        <dbReference type="ARBA" id="ARBA00009696"/>
    </source>
</evidence>
<proteinExistence type="inferred from homology"/>
<evidence type="ECO:0000256" key="1">
    <source>
        <dbReference type="ARBA" id="ARBA00004459"/>
    </source>
</evidence>
<dbReference type="Proteomes" id="UP001596495">
    <property type="component" value="Unassembled WGS sequence"/>
</dbReference>
<comment type="similarity">
    <text evidence="2">Belongs to the LolB family.</text>
</comment>
<keyword evidence="10" id="KW-0143">Chaperone</keyword>
<evidence type="ECO:0000256" key="7">
    <source>
        <dbReference type="ARBA" id="ARBA00022927"/>
    </source>
</evidence>
<keyword evidence="14" id="KW-1185">Reference proteome</keyword>
<keyword evidence="9" id="KW-0564">Palmitate</keyword>